<name>A0ABQ1RDM9_9ALTE</name>
<keyword evidence="3" id="KW-1185">Reference proteome</keyword>
<comment type="caution">
    <text evidence="2">The sequence shown here is derived from an EMBL/GenBank/DDBJ whole genome shotgun (WGS) entry which is preliminary data.</text>
</comment>
<evidence type="ECO:0000313" key="2">
    <source>
        <dbReference type="EMBL" id="GGD66750.1"/>
    </source>
</evidence>
<organism evidence="2 3">
    <name type="scientific">Lacimicrobium alkaliphilum</name>
    <dbReference type="NCBI Taxonomy" id="1526571"/>
    <lineage>
        <taxon>Bacteria</taxon>
        <taxon>Pseudomonadati</taxon>
        <taxon>Pseudomonadota</taxon>
        <taxon>Gammaproteobacteria</taxon>
        <taxon>Alteromonadales</taxon>
        <taxon>Alteromonadaceae</taxon>
        <taxon>Lacimicrobium</taxon>
    </lineage>
</organism>
<dbReference type="Proteomes" id="UP000614272">
    <property type="component" value="Unassembled WGS sequence"/>
</dbReference>
<dbReference type="EMBL" id="BMGJ01000008">
    <property type="protein sequence ID" value="GGD66750.1"/>
    <property type="molecule type" value="Genomic_DNA"/>
</dbReference>
<accession>A0ABQ1RDM9</accession>
<protein>
    <recommendedName>
        <fullName evidence="4">Transposase</fullName>
    </recommendedName>
</protein>
<feature type="compositionally biased region" description="Basic and acidic residues" evidence="1">
    <location>
        <begin position="8"/>
        <end position="23"/>
    </location>
</feature>
<reference evidence="3" key="1">
    <citation type="journal article" date="2019" name="Int. J. Syst. Evol. Microbiol.">
        <title>The Global Catalogue of Microorganisms (GCM) 10K type strain sequencing project: providing services to taxonomists for standard genome sequencing and annotation.</title>
        <authorList>
            <consortium name="The Broad Institute Genomics Platform"/>
            <consortium name="The Broad Institute Genome Sequencing Center for Infectious Disease"/>
            <person name="Wu L."/>
            <person name="Ma J."/>
        </authorList>
    </citation>
    <scope>NUCLEOTIDE SEQUENCE [LARGE SCALE GENOMIC DNA]</scope>
    <source>
        <strain evidence="3">CGMCC 1.12923</strain>
    </source>
</reference>
<gene>
    <name evidence="2" type="ORF">GCM10011357_22500</name>
</gene>
<proteinExistence type="predicted"/>
<evidence type="ECO:0000313" key="3">
    <source>
        <dbReference type="Proteomes" id="UP000614272"/>
    </source>
</evidence>
<feature type="region of interest" description="Disordered" evidence="1">
    <location>
        <begin position="1"/>
        <end position="23"/>
    </location>
</feature>
<dbReference type="RefSeq" id="WP_099034910.1">
    <property type="nucleotide sequence ID" value="NZ_BMGJ01000008.1"/>
</dbReference>
<evidence type="ECO:0000256" key="1">
    <source>
        <dbReference type="SAM" id="MobiDB-lite"/>
    </source>
</evidence>
<evidence type="ECO:0008006" key="4">
    <source>
        <dbReference type="Google" id="ProtNLM"/>
    </source>
</evidence>
<sequence length="78" mass="8877">MQTPTLTKHNDETDRQHMARKQQEKWVYQRKPLKCPRCGAKQIAKYLYGMVDYPGIEQDLAEGKIAIGGCDITSAHEG</sequence>